<name>A0AAW4MY41_9BACT</name>
<dbReference type="RefSeq" id="WP_217743970.1">
    <property type="nucleotide sequence ID" value="NZ_JAHOEI010000007.1"/>
</dbReference>
<dbReference type="Proteomes" id="UP001196765">
    <property type="component" value="Unassembled WGS sequence"/>
</dbReference>
<accession>A0AAW4MY41</accession>
<evidence type="ECO:0000313" key="1">
    <source>
        <dbReference type="EMBL" id="MBV3386823.1"/>
    </source>
</evidence>
<proteinExistence type="predicted"/>
<gene>
    <name evidence="1" type="ORF">KSW82_03595</name>
</gene>
<reference evidence="1" key="1">
    <citation type="submission" date="2021-06" db="EMBL/GenBank/DDBJ databases">
        <title>Collection of gut derived symbiotic bacterial strains cultured from healthy donors.</title>
        <authorList>
            <person name="Lin H."/>
            <person name="Littmann E."/>
            <person name="Pamer E.G."/>
        </authorList>
    </citation>
    <scope>NUCLEOTIDE SEQUENCE</scope>
    <source>
        <strain evidence="1">MSK.21.74</strain>
    </source>
</reference>
<protein>
    <submittedName>
        <fullName evidence="1">Uncharacterized protein</fullName>
    </submittedName>
</protein>
<sequence length="164" mass="18898">MKTNKAVRLSDNFVGVEINTIQDVVKAQAAGLKLVDKEGWEYSIYTIEDEETGEEREPTEQEIFEHITEDLSKGKEVYACMELSPDWEVQERAKTHLTTNFYVGQQVFTMRDNKIAEMKISRITIEKNEDKEVCKLLLGFDSTYTKGVDVFATKEELVESLMKE</sequence>
<organism evidence="1 2">
    <name type="scientific">Segatella copri</name>
    <dbReference type="NCBI Taxonomy" id="165179"/>
    <lineage>
        <taxon>Bacteria</taxon>
        <taxon>Pseudomonadati</taxon>
        <taxon>Bacteroidota</taxon>
        <taxon>Bacteroidia</taxon>
        <taxon>Bacteroidales</taxon>
        <taxon>Prevotellaceae</taxon>
        <taxon>Segatella</taxon>
    </lineage>
</organism>
<comment type="caution">
    <text evidence="1">The sequence shown here is derived from an EMBL/GenBank/DDBJ whole genome shotgun (WGS) entry which is preliminary data.</text>
</comment>
<evidence type="ECO:0000313" key="2">
    <source>
        <dbReference type="Proteomes" id="UP001196765"/>
    </source>
</evidence>
<dbReference type="EMBL" id="JAHOEI010000007">
    <property type="protein sequence ID" value="MBV3386823.1"/>
    <property type="molecule type" value="Genomic_DNA"/>
</dbReference>
<dbReference type="AlphaFoldDB" id="A0AAW4MY41"/>